<proteinExistence type="predicted"/>
<name>A0A243RR08_9ACTN</name>
<evidence type="ECO:0000313" key="3">
    <source>
        <dbReference type="Proteomes" id="UP000194761"/>
    </source>
</evidence>
<gene>
    <name evidence="2" type="ORF">CA984_11150</name>
</gene>
<accession>A0A243RR08</accession>
<dbReference type="AlphaFoldDB" id="A0A243RR08"/>
<dbReference type="RefSeq" id="WP_086570982.1">
    <property type="nucleotide sequence ID" value="NZ_NGFP01000038.1"/>
</dbReference>
<reference evidence="2 3" key="1">
    <citation type="submission" date="2017-05" db="EMBL/GenBank/DDBJ databases">
        <title>Biotechnological potential of actinobacteria isolated from South African environments.</title>
        <authorList>
            <person name="Le Roes-Hill M."/>
            <person name="Prins A."/>
            <person name="Durrell K.A."/>
        </authorList>
    </citation>
    <scope>NUCLEOTIDE SEQUENCE [LARGE SCALE GENOMIC DNA]</scope>
    <source>
        <strain evidence="2">M26</strain>
    </source>
</reference>
<evidence type="ECO:0000313" key="2">
    <source>
        <dbReference type="EMBL" id="OUC97405.1"/>
    </source>
</evidence>
<keyword evidence="3" id="KW-1185">Reference proteome</keyword>
<sequence length="146" mass="15418">MAIQGPIPISFDQVFPHGCYIVGEVEQVKDFDASTNGRTVYAKDKTTGEPVWQVAVMDADPTVKAGQKTVAVKILSTVQPVPPASLPGLPFVPVEFEAMTVTPYVGQNTGRLAWSIRARAMRAPRTAAAPAPVKNATAAATKEVAA</sequence>
<comment type="caution">
    <text evidence="2">The sequence shown here is derived from an EMBL/GenBank/DDBJ whole genome shotgun (WGS) entry which is preliminary data.</text>
</comment>
<feature type="region of interest" description="Disordered" evidence="1">
    <location>
        <begin position="127"/>
        <end position="146"/>
    </location>
</feature>
<dbReference type="Proteomes" id="UP000194761">
    <property type="component" value="Unassembled WGS sequence"/>
</dbReference>
<dbReference type="EMBL" id="NGFP01000038">
    <property type="protein sequence ID" value="OUC97405.1"/>
    <property type="molecule type" value="Genomic_DNA"/>
</dbReference>
<evidence type="ECO:0000256" key="1">
    <source>
        <dbReference type="SAM" id="MobiDB-lite"/>
    </source>
</evidence>
<organism evidence="2 3">
    <name type="scientific">Streptosporangium minutum</name>
    <dbReference type="NCBI Taxonomy" id="569862"/>
    <lineage>
        <taxon>Bacteria</taxon>
        <taxon>Bacillati</taxon>
        <taxon>Actinomycetota</taxon>
        <taxon>Actinomycetes</taxon>
        <taxon>Streptosporangiales</taxon>
        <taxon>Streptosporangiaceae</taxon>
        <taxon>Streptosporangium</taxon>
    </lineage>
</organism>
<protein>
    <submittedName>
        <fullName evidence="2">Plasmid replication, integration and excision activator</fullName>
    </submittedName>
</protein>